<dbReference type="EMBL" id="LAZR01000427">
    <property type="protein sequence ID" value="KKN69432.1"/>
    <property type="molecule type" value="Genomic_DNA"/>
</dbReference>
<feature type="non-terminal residue" evidence="1">
    <location>
        <position position="44"/>
    </location>
</feature>
<protein>
    <submittedName>
        <fullName evidence="1">Uncharacterized protein</fullName>
    </submittedName>
</protein>
<organism evidence="1">
    <name type="scientific">marine sediment metagenome</name>
    <dbReference type="NCBI Taxonomy" id="412755"/>
    <lineage>
        <taxon>unclassified sequences</taxon>
        <taxon>metagenomes</taxon>
        <taxon>ecological metagenomes</taxon>
    </lineage>
</organism>
<dbReference type="AlphaFoldDB" id="A0A0F9T3L4"/>
<reference evidence="1" key="1">
    <citation type="journal article" date="2015" name="Nature">
        <title>Complex archaea that bridge the gap between prokaryotes and eukaryotes.</title>
        <authorList>
            <person name="Spang A."/>
            <person name="Saw J.H."/>
            <person name="Jorgensen S.L."/>
            <person name="Zaremba-Niedzwiedzka K."/>
            <person name="Martijn J."/>
            <person name="Lind A.E."/>
            <person name="van Eijk R."/>
            <person name="Schleper C."/>
            <person name="Guy L."/>
            <person name="Ettema T.J."/>
        </authorList>
    </citation>
    <scope>NUCLEOTIDE SEQUENCE</scope>
</reference>
<gene>
    <name evidence="1" type="ORF">LCGC14_0441590</name>
</gene>
<evidence type="ECO:0000313" key="1">
    <source>
        <dbReference type="EMBL" id="KKN69432.1"/>
    </source>
</evidence>
<proteinExistence type="predicted"/>
<name>A0A0F9T3L4_9ZZZZ</name>
<accession>A0A0F9T3L4</accession>
<sequence>MTPPQGMSARQRAMELMSCVGSMIANLGDLPVPIVTRSQMIALI</sequence>
<comment type="caution">
    <text evidence="1">The sequence shown here is derived from an EMBL/GenBank/DDBJ whole genome shotgun (WGS) entry which is preliminary data.</text>
</comment>